<dbReference type="SUPFAM" id="SSF53822">
    <property type="entry name" value="Periplasmic binding protein-like I"/>
    <property type="match status" value="1"/>
</dbReference>
<dbReference type="Gene3D" id="3.40.50.2300">
    <property type="match status" value="2"/>
</dbReference>
<dbReference type="AlphaFoldDB" id="A0AB39MKI8"/>
<dbReference type="RefSeq" id="WP_369191588.1">
    <property type="nucleotide sequence ID" value="NZ_CP163431.1"/>
</dbReference>
<gene>
    <name evidence="1" type="ORF">AB5J58_43885</name>
</gene>
<name>A0AB39MKI8_9ACTN</name>
<dbReference type="PROSITE" id="PS51257">
    <property type="entry name" value="PROKAR_LIPOPROTEIN"/>
    <property type="match status" value="1"/>
</dbReference>
<evidence type="ECO:0000313" key="1">
    <source>
        <dbReference type="EMBL" id="XDQ06707.1"/>
    </source>
</evidence>
<proteinExistence type="predicted"/>
<organism evidence="1">
    <name type="scientific">Streptomyces sp. R08</name>
    <dbReference type="NCBI Taxonomy" id="3238624"/>
    <lineage>
        <taxon>Bacteria</taxon>
        <taxon>Bacillati</taxon>
        <taxon>Actinomycetota</taxon>
        <taxon>Actinomycetes</taxon>
        <taxon>Kitasatosporales</taxon>
        <taxon>Streptomycetaceae</taxon>
        <taxon>Streptomyces</taxon>
    </lineage>
</organism>
<reference evidence="1" key="1">
    <citation type="submission" date="2024-07" db="EMBL/GenBank/DDBJ databases">
        <authorList>
            <person name="Yu S.T."/>
        </authorList>
    </citation>
    <scope>NUCLEOTIDE SEQUENCE</scope>
    <source>
        <strain evidence="1">R08</strain>
    </source>
</reference>
<sequence>MTFRRPGRLTRQALFVAFLLVVSLGAFYGCRAHDDSCGAGVHEESPGRECVGVTDGSVSFDPALDQVSARVKAENNRVTRSGDPYATIALMIPMDFAEQTGAVDRKHALWEVQGAYFAQYRANHQDNGRAPAIRLVLANPGVEGGHWRRVADQLADMAASPTHRLRAVFGFDISIPTTERTIRYLTNDRKIPVVGGALTADDIANTPQHPHAYEGLVRVNPSNSDQAAALAHADRGVGVRQTVLVEDARDDDNYITSLRKVFEARTAGAPLAPEQYRSPQDIGMAGTTSNDFRQIVANICESPAKEIYFAGRPVQLRQFLNELGHRGCHARSYTVITGPAANALTLDDQLEWDTLRHGVTLEFTASSHPDAWTGPHTPATGGSLEDLSQLKQLTSPQLTGPVGPVDLTDSRAIITYDSALTAIQGIRVEAVQGHAVPSTDAVRDAWLHLHGIGRVEGASGWICLDNQGNPYDKAVAVVRLDPTTRTDRFVTLSWPTGQPPKGSCTAPRTPTS</sequence>
<dbReference type="InterPro" id="IPR028082">
    <property type="entry name" value="Peripla_BP_I"/>
</dbReference>
<accession>A0AB39MKI8</accession>
<protein>
    <submittedName>
        <fullName evidence="1">ABC transporter substrate-binding protein</fullName>
    </submittedName>
</protein>
<dbReference type="EMBL" id="CP163431">
    <property type="protein sequence ID" value="XDQ06707.1"/>
    <property type="molecule type" value="Genomic_DNA"/>
</dbReference>